<protein>
    <recommendedName>
        <fullName evidence="1">YCII-related domain-containing protein</fullName>
    </recommendedName>
</protein>
<dbReference type="SUPFAM" id="SSF54909">
    <property type="entry name" value="Dimeric alpha+beta barrel"/>
    <property type="match status" value="1"/>
</dbReference>
<dbReference type="PANTHER" id="PTHR37828">
    <property type="entry name" value="GSR2449 PROTEIN"/>
    <property type="match status" value="1"/>
</dbReference>
<feature type="domain" description="YCII-related" evidence="1">
    <location>
        <begin position="1"/>
        <end position="88"/>
    </location>
</feature>
<accession>A0A645III2</accession>
<evidence type="ECO:0000313" key="2">
    <source>
        <dbReference type="EMBL" id="MPN50642.1"/>
    </source>
</evidence>
<dbReference type="Gene3D" id="3.30.70.1060">
    <property type="entry name" value="Dimeric alpha+beta barrel"/>
    <property type="match status" value="1"/>
</dbReference>
<dbReference type="AlphaFoldDB" id="A0A645III2"/>
<sequence>MKYFIVEGTFKETLPVGKDELQKAIREHLAFLQKGLDEGNILVSGPKVDVGGGIIIMKGESQEEIETYLSKDPLKILRIQEYRILEFKVHDCQPMLKEWFGSSL</sequence>
<evidence type="ECO:0000259" key="1">
    <source>
        <dbReference type="Pfam" id="PF03795"/>
    </source>
</evidence>
<comment type="caution">
    <text evidence="2">The sequence shown here is derived from an EMBL/GenBank/DDBJ whole genome shotgun (WGS) entry which is preliminary data.</text>
</comment>
<dbReference type="PANTHER" id="PTHR37828:SF1">
    <property type="entry name" value="YCII-RELATED DOMAIN-CONTAINING PROTEIN"/>
    <property type="match status" value="1"/>
</dbReference>
<gene>
    <name evidence="2" type="ORF">SDC9_198274</name>
</gene>
<dbReference type="EMBL" id="VSSQ01115012">
    <property type="protein sequence ID" value="MPN50642.1"/>
    <property type="molecule type" value="Genomic_DNA"/>
</dbReference>
<organism evidence="2">
    <name type="scientific">bioreactor metagenome</name>
    <dbReference type="NCBI Taxonomy" id="1076179"/>
    <lineage>
        <taxon>unclassified sequences</taxon>
        <taxon>metagenomes</taxon>
        <taxon>ecological metagenomes</taxon>
    </lineage>
</organism>
<reference evidence="2" key="1">
    <citation type="submission" date="2019-08" db="EMBL/GenBank/DDBJ databases">
        <authorList>
            <person name="Kucharzyk K."/>
            <person name="Murdoch R.W."/>
            <person name="Higgins S."/>
            <person name="Loffler F."/>
        </authorList>
    </citation>
    <scope>NUCLEOTIDE SEQUENCE</scope>
</reference>
<dbReference type="InterPro" id="IPR011008">
    <property type="entry name" value="Dimeric_a/b-barrel"/>
</dbReference>
<name>A0A645III2_9ZZZZ</name>
<dbReference type="InterPro" id="IPR005545">
    <property type="entry name" value="YCII"/>
</dbReference>
<proteinExistence type="predicted"/>
<dbReference type="Pfam" id="PF03795">
    <property type="entry name" value="YCII"/>
    <property type="match status" value="1"/>
</dbReference>